<dbReference type="EMBL" id="FMZX01000016">
    <property type="protein sequence ID" value="SDD99126.1"/>
    <property type="molecule type" value="Genomic_DNA"/>
</dbReference>
<evidence type="ECO:0000313" key="1">
    <source>
        <dbReference type="EMBL" id="SDD99126.1"/>
    </source>
</evidence>
<proteinExistence type="predicted"/>
<dbReference type="InterPro" id="IPR016873">
    <property type="entry name" value="Caps_polysacc_synth_BcbE_prd"/>
</dbReference>
<dbReference type="PIRSF" id="PIRSF028162">
    <property type="entry name" value="BcbE_prd"/>
    <property type="match status" value="1"/>
</dbReference>
<evidence type="ECO:0008006" key="3">
    <source>
        <dbReference type="Google" id="ProtNLM"/>
    </source>
</evidence>
<protein>
    <recommendedName>
        <fullName evidence="3">Capsular biosynthesis protein</fullName>
    </recommendedName>
</protein>
<gene>
    <name evidence="1" type="ORF">SAMN04487779_101612</name>
</gene>
<organism evidence="1 2">
    <name type="scientific">Belnapia rosea</name>
    <dbReference type="NCBI Taxonomy" id="938405"/>
    <lineage>
        <taxon>Bacteria</taxon>
        <taxon>Pseudomonadati</taxon>
        <taxon>Pseudomonadota</taxon>
        <taxon>Alphaproteobacteria</taxon>
        <taxon>Acetobacterales</taxon>
        <taxon>Roseomonadaceae</taxon>
        <taxon>Belnapia</taxon>
    </lineage>
</organism>
<dbReference type="STRING" id="938405.SAMN02927895_01284"/>
<name>A0A1G6ZBK8_9PROT</name>
<dbReference type="RefSeq" id="WP_090664492.1">
    <property type="nucleotide sequence ID" value="NZ_FMZX01000016.1"/>
</dbReference>
<dbReference type="Proteomes" id="UP000198925">
    <property type="component" value="Unassembled WGS sequence"/>
</dbReference>
<dbReference type="InterPro" id="IPR029044">
    <property type="entry name" value="Nucleotide-diphossugar_trans"/>
</dbReference>
<dbReference type="Gene3D" id="3.90.550.10">
    <property type="entry name" value="Spore Coat Polysaccharide Biosynthesis Protein SpsA, Chain A"/>
    <property type="match status" value="1"/>
</dbReference>
<sequence>MIVIPMAGLSRRFTEAGYDRPKYMLEAHGRSLFAHAVASFAACFESLPFLFIYRDVAGTPDFVAAECHRLGIRDMRGVVLDAPTGGQAETVALGLQRGMVDAAAPVTIFNIDTFRPGFHFPTGFDPAAVDGYLEVFRGSGANWSYVRPAAPGSDRVAETTEKVPISDLCCTGLYHFRSAGQYLGAYADFAGGGAARLGLKELYVAPMYNLLIVEGADIRYDLIPAEAVVFCGVPAEYDAFLARRDAAPLPG</sequence>
<dbReference type="AlphaFoldDB" id="A0A1G6ZBK8"/>
<keyword evidence="2" id="KW-1185">Reference proteome</keyword>
<accession>A0A1G6ZBK8</accession>
<dbReference type="SUPFAM" id="SSF53448">
    <property type="entry name" value="Nucleotide-diphospho-sugar transferases"/>
    <property type="match status" value="1"/>
</dbReference>
<evidence type="ECO:0000313" key="2">
    <source>
        <dbReference type="Proteomes" id="UP000198925"/>
    </source>
</evidence>
<reference evidence="1 2" key="1">
    <citation type="submission" date="2016-10" db="EMBL/GenBank/DDBJ databases">
        <authorList>
            <person name="de Groot N.N."/>
        </authorList>
    </citation>
    <scope>NUCLEOTIDE SEQUENCE [LARGE SCALE GENOMIC DNA]</scope>
    <source>
        <strain evidence="1 2">CPCC 100156</strain>
    </source>
</reference>
<dbReference type="CDD" id="cd04183">
    <property type="entry name" value="GT2_BcE_like"/>
    <property type="match status" value="1"/>
</dbReference>